<feature type="region of interest" description="Disordered" evidence="1">
    <location>
        <begin position="70"/>
        <end position="174"/>
    </location>
</feature>
<dbReference type="RefSeq" id="WP_340365398.1">
    <property type="nucleotide sequence ID" value="NZ_JBBKZV010000013.1"/>
</dbReference>
<dbReference type="InterPro" id="IPR021457">
    <property type="entry name" value="DUF3108"/>
</dbReference>
<name>A0ABU8W2S7_9BURK</name>
<evidence type="ECO:0000313" key="3">
    <source>
        <dbReference type="Proteomes" id="UP001363010"/>
    </source>
</evidence>
<dbReference type="EMBL" id="JBBKZV010000013">
    <property type="protein sequence ID" value="MEJ8824365.1"/>
    <property type="molecule type" value="Genomic_DNA"/>
</dbReference>
<evidence type="ECO:0000256" key="1">
    <source>
        <dbReference type="SAM" id="MobiDB-lite"/>
    </source>
</evidence>
<organism evidence="2 3">
    <name type="scientific">Variovorax humicola</name>
    <dbReference type="NCBI Taxonomy" id="1769758"/>
    <lineage>
        <taxon>Bacteria</taxon>
        <taxon>Pseudomonadati</taxon>
        <taxon>Pseudomonadota</taxon>
        <taxon>Betaproteobacteria</taxon>
        <taxon>Burkholderiales</taxon>
        <taxon>Comamonadaceae</taxon>
        <taxon>Variovorax</taxon>
    </lineage>
</organism>
<comment type="caution">
    <text evidence="2">The sequence shown here is derived from an EMBL/GenBank/DDBJ whole genome shotgun (WGS) entry which is preliminary data.</text>
</comment>
<dbReference type="Proteomes" id="UP001363010">
    <property type="component" value="Unassembled WGS sequence"/>
</dbReference>
<proteinExistence type="predicted"/>
<protein>
    <submittedName>
        <fullName evidence="2">DUF3108 domain-containing protein</fullName>
    </submittedName>
</protein>
<feature type="compositionally biased region" description="Gly residues" evidence="1">
    <location>
        <begin position="155"/>
        <end position="174"/>
    </location>
</feature>
<reference evidence="2 3" key="1">
    <citation type="submission" date="2024-03" db="EMBL/GenBank/DDBJ databases">
        <title>Novel species of the genus Variovorax.</title>
        <authorList>
            <person name="Liu Q."/>
            <person name="Xin Y.-H."/>
        </authorList>
    </citation>
    <scope>NUCLEOTIDE SEQUENCE [LARGE SCALE GENOMIC DNA]</scope>
    <source>
        <strain evidence="2 3">KACC 18501</strain>
    </source>
</reference>
<accession>A0ABU8W2S7</accession>
<sequence length="395" mass="41057">MTLLLPPRIAASSPPDAARPVGRMLALLTLLVFAAHLLVLGLIPAGVGPEQLPLENKFITRTIVITPPAAKAEAPAPAAAKANPPPPRVAKAAPRKRPRAITPPRTESVPPPPSVLSTEISTDPIPVEPAPEATVAEAPSAPEGASTGANSGTAPAGGGAADGSAGGTGSGAGGVTAGATQPMVVPGSVKLAFEVGGQRGAQPYSGGYGELVWLQNGDEYNARLSLKALFVTFLSQTSVGRVDASGIAPTRYSETRRSEMASHLVRDQGKVVFSNNSPSVALLPGAQDRLSVAMQLAALMAGDPGRFPQGSKIRIQTVGPKDAEVWVFNVEGEETIEVVAGEFKARKVSRAPRHDFDYELDLWLAPEIGYLPVRIQQKQTNGDIVDMRLRAKSVP</sequence>
<feature type="compositionally biased region" description="Low complexity" evidence="1">
    <location>
        <begin position="130"/>
        <end position="154"/>
    </location>
</feature>
<gene>
    <name evidence="2" type="ORF">WKW80_20380</name>
</gene>
<feature type="compositionally biased region" description="Low complexity" evidence="1">
    <location>
        <begin position="70"/>
        <end position="82"/>
    </location>
</feature>
<keyword evidence="3" id="KW-1185">Reference proteome</keyword>
<dbReference type="Pfam" id="PF11306">
    <property type="entry name" value="DUF3108"/>
    <property type="match status" value="1"/>
</dbReference>
<evidence type="ECO:0000313" key="2">
    <source>
        <dbReference type="EMBL" id="MEJ8824365.1"/>
    </source>
</evidence>